<evidence type="ECO:0000313" key="1">
    <source>
        <dbReference type="EMBL" id="CAG6698527.1"/>
    </source>
</evidence>
<accession>A0A8D8U672</accession>
<dbReference type="EMBL" id="HBUF01338632">
    <property type="protein sequence ID" value="CAG6698526.1"/>
    <property type="molecule type" value="Transcribed_RNA"/>
</dbReference>
<organism evidence="1">
    <name type="scientific">Cacopsylla melanoneura</name>
    <dbReference type="NCBI Taxonomy" id="428564"/>
    <lineage>
        <taxon>Eukaryota</taxon>
        <taxon>Metazoa</taxon>
        <taxon>Ecdysozoa</taxon>
        <taxon>Arthropoda</taxon>
        <taxon>Hexapoda</taxon>
        <taxon>Insecta</taxon>
        <taxon>Pterygota</taxon>
        <taxon>Neoptera</taxon>
        <taxon>Paraneoptera</taxon>
        <taxon>Hemiptera</taxon>
        <taxon>Sternorrhyncha</taxon>
        <taxon>Psylloidea</taxon>
        <taxon>Psyllidae</taxon>
        <taxon>Psyllinae</taxon>
        <taxon>Cacopsylla</taxon>
    </lineage>
</organism>
<reference evidence="1" key="1">
    <citation type="submission" date="2021-05" db="EMBL/GenBank/DDBJ databases">
        <authorList>
            <person name="Alioto T."/>
            <person name="Alioto T."/>
            <person name="Gomez Garrido J."/>
        </authorList>
    </citation>
    <scope>NUCLEOTIDE SEQUENCE</scope>
</reference>
<protein>
    <submittedName>
        <fullName evidence="1">Uncharacterized protein</fullName>
    </submittedName>
</protein>
<proteinExistence type="predicted"/>
<sequence length="207" mass="24006">MFHLVRIMEHLVPLSYRHWNLVGTQTKQPHRLMRRRIAVAHLFTVFEVKRAEAHICITVHDMGTGAMSRISAVESFQELAHVGPVGRVVADNKDSLASLTVDVFKRIKCLIISGWVSLHVRTVHVVLLERYYRGIAVRVIVAKHHSFRRAHNVRFRTETRVSKPRFRKDVRFLDVVLWKVLVPGKMAVLKLFDCQRVDHVVFSSCRC</sequence>
<dbReference type="AlphaFoldDB" id="A0A8D8U672"/>
<dbReference type="EMBL" id="HBUF01338633">
    <property type="protein sequence ID" value="CAG6698527.1"/>
    <property type="molecule type" value="Transcribed_RNA"/>
</dbReference>
<name>A0A8D8U672_9HEMI</name>